<sequence length="169" mass="19602">MGRIILYLFCTLQISVPSKVLKSLQTTLSKFSKHKITHLHQLTHLGALRTFTDLRDRLKIPQHAHFSYLQMSHTITDARTHTVGGELTGLMTRFECKCISQQQQKRSLSFCYNAIIDESQTKVWGYQKEWHKDLGRELSPQEGVLVMRLTPRDIEENTVQMVLDTKQAF</sequence>
<reference evidence="1" key="1">
    <citation type="submission" date="2022-03" db="EMBL/GenBank/DDBJ databases">
        <authorList>
            <person name="Alioto T."/>
            <person name="Alioto T."/>
            <person name="Gomez Garrido J."/>
        </authorList>
    </citation>
    <scope>NUCLEOTIDE SEQUENCE</scope>
</reference>
<gene>
    <name evidence="1" type="ORF">PECUL_23A051962</name>
</gene>
<evidence type="ECO:0000313" key="2">
    <source>
        <dbReference type="Proteomes" id="UP001295444"/>
    </source>
</evidence>
<protein>
    <submittedName>
        <fullName evidence="1">Uncharacterized protein</fullName>
    </submittedName>
</protein>
<organism evidence="1 2">
    <name type="scientific">Pelobates cultripes</name>
    <name type="common">Western spadefoot toad</name>
    <dbReference type="NCBI Taxonomy" id="61616"/>
    <lineage>
        <taxon>Eukaryota</taxon>
        <taxon>Metazoa</taxon>
        <taxon>Chordata</taxon>
        <taxon>Craniata</taxon>
        <taxon>Vertebrata</taxon>
        <taxon>Euteleostomi</taxon>
        <taxon>Amphibia</taxon>
        <taxon>Batrachia</taxon>
        <taxon>Anura</taxon>
        <taxon>Pelobatoidea</taxon>
        <taxon>Pelobatidae</taxon>
        <taxon>Pelobates</taxon>
    </lineage>
</organism>
<accession>A0AAD1TN99</accession>
<proteinExistence type="predicted"/>
<dbReference type="Proteomes" id="UP001295444">
    <property type="component" value="Chromosome 13"/>
</dbReference>
<evidence type="ECO:0000313" key="1">
    <source>
        <dbReference type="EMBL" id="CAH2328730.1"/>
    </source>
</evidence>
<name>A0AAD1TN99_PELCU</name>
<dbReference type="AlphaFoldDB" id="A0AAD1TN99"/>
<keyword evidence="2" id="KW-1185">Reference proteome</keyword>
<dbReference type="EMBL" id="OW240924">
    <property type="protein sequence ID" value="CAH2328730.1"/>
    <property type="molecule type" value="Genomic_DNA"/>
</dbReference>